<dbReference type="Pfam" id="PF01202">
    <property type="entry name" value="SKI"/>
    <property type="match status" value="1"/>
</dbReference>
<comment type="catalytic activity">
    <reaction evidence="10">
        <text>shikimate + ATP = 3-phosphoshikimate + ADP + H(+)</text>
        <dbReference type="Rhea" id="RHEA:13121"/>
        <dbReference type="ChEBI" id="CHEBI:15378"/>
        <dbReference type="ChEBI" id="CHEBI:30616"/>
        <dbReference type="ChEBI" id="CHEBI:36208"/>
        <dbReference type="ChEBI" id="CHEBI:145989"/>
        <dbReference type="ChEBI" id="CHEBI:456216"/>
        <dbReference type="EC" id="2.7.1.71"/>
    </reaction>
</comment>
<evidence type="ECO:0000313" key="11">
    <source>
        <dbReference type="EMBL" id="CAB4961637.1"/>
    </source>
</evidence>
<evidence type="ECO:0000256" key="5">
    <source>
        <dbReference type="ARBA" id="ARBA00022679"/>
    </source>
</evidence>
<dbReference type="SUPFAM" id="SSF52540">
    <property type="entry name" value="P-loop containing nucleoside triphosphate hydrolases"/>
    <property type="match status" value="1"/>
</dbReference>
<gene>
    <name evidence="11" type="ORF">UFOPK3837_01093</name>
</gene>
<dbReference type="PRINTS" id="PR01100">
    <property type="entry name" value="SHIKIMTKNASE"/>
</dbReference>
<dbReference type="GO" id="GO:0005829">
    <property type="term" value="C:cytosol"/>
    <property type="evidence" value="ECO:0007669"/>
    <property type="project" value="TreeGrafter"/>
</dbReference>
<evidence type="ECO:0000256" key="8">
    <source>
        <dbReference type="ARBA" id="ARBA00022840"/>
    </source>
</evidence>
<dbReference type="GO" id="GO:0004765">
    <property type="term" value="F:shikimate kinase activity"/>
    <property type="evidence" value="ECO:0007669"/>
    <property type="project" value="UniProtKB-EC"/>
</dbReference>
<dbReference type="GO" id="GO:0008652">
    <property type="term" value="P:amino acid biosynthetic process"/>
    <property type="evidence" value="ECO:0007669"/>
    <property type="project" value="UniProtKB-KW"/>
</dbReference>
<dbReference type="InterPro" id="IPR000623">
    <property type="entry name" value="Shikimate_kinase/TSH1"/>
</dbReference>
<keyword evidence="6" id="KW-0547">Nucleotide-binding</keyword>
<accession>A0A6J7L0W9</accession>
<dbReference type="GO" id="GO:0005524">
    <property type="term" value="F:ATP binding"/>
    <property type="evidence" value="ECO:0007669"/>
    <property type="project" value="UniProtKB-KW"/>
</dbReference>
<sequence length="157" mass="17220">MGVGKTTIGKKLAKSLGLPFIDTDQVFVADHGPISDFFEQQGEEKFRELEESIVTEVLTKDAVVATGGGSVLSDHIRAELSIAFVVYLATDGRHISSRLSGGGRPLLQNGLADWRRIYESRKSLYEEVADLQVDTSNLPLAGIIEKIREGLAKDERF</sequence>
<keyword evidence="4" id="KW-0028">Amino-acid biosynthesis</keyword>
<evidence type="ECO:0000256" key="6">
    <source>
        <dbReference type="ARBA" id="ARBA00022741"/>
    </source>
</evidence>
<proteinExistence type="inferred from homology"/>
<dbReference type="InterPro" id="IPR023000">
    <property type="entry name" value="Shikimate_kinase_CS"/>
</dbReference>
<evidence type="ECO:0000256" key="7">
    <source>
        <dbReference type="ARBA" id="ARBA00022777"/>
    </source>
</evidence>
<reference evidence="11" key="1">
    <citation type="submission" date="2020-05" db="EMBL/GenBank/DDBJ databases">
        <authorList>
            <person name="Chiriac C."/>
            <person name="Salcher M."/>
            <person name="Ghai R."/>
            <person name="Kavagutti S V."/>
        </authorList>
    </citation>
    <scope>NUCLEOTIDE SEQUENCE</scope>
</reference>
<keyword evidence="5" id="KW-0808">Transferase</keyword>
<evidence type="ECO:0000256" key="10">
    <source>
        <dbReference type="ARBA" id="ARBA00048567"/>
    </source>
</evidence>
<organism evidence="11">
    <name type="scientific">freshwater metagenome</name>
    <dbReference type="NCBI Taxonomy" id="449393"/>
    <lineage>
        <taxon>unclassified sequences</taxon>
        <taxon>metagenomes</taxon>
        <taxon>ecological metagenomes</taxon>
    </lineage>
</organism>
<dbReference type="PANTHER" id="PTHR21087:SF16">
    <property type="entry name" value="SHIKIMATE KINASE 1, CHLOROPLASTIC"/>
    <property type="match status" value="1"/>
</dbReference>
<dbReference type="CDD" id="cd00464">
    <property type="entry name" value="SK"/>
    <property type="match status" value="1"/>
</dbReference>
<keyword evidence="8" id="KW-0067">ATP-binding</keyword>
<dbReference type="GO" id="GO:0009423">
    <property type="term" value="P:chorismate biosynthetic process"/>
    <property type="evidence" value="ECO:0007669"/>
    <property type="project" value="UniProtKB-UniPathway"/>
</dbReference>
<dbReference type="InterPro" id="IPR031322">
    <property type="entry name" value="Shikimate/glucono_kinase"/>
</dbReference>
<dbReference type="GO" id="GO:0009073">
    <property type="term" value="P:aromatic amino acid family biosynthetic process"/>
    <property type="evidence" value="ECO:0007669"/>
    <property type="project" value="UniProtKB-KW"/>
</dbReference>
<dbReference type="HAMAP" id="MF_00109">
    <property type="entry name" value="Shikimate_kinase"/>
    <property type="match status" value="1"/>
</dbReference>
<evidence type="ECO:0000256" key="4">
    <source>
        <dbReference type="ARBA" id="ARBA00022605"/>
    </source>
</evidence>
<dbReference type="UniPathway" id="UPA00053">
    <property type="reaction ID" value="UER00088"/>
</dbReference>
<dbReference type="EC" id="2.7.1.71" evidence="3"/>
<dbReference type="InterPro" id="IPR027417">
    <property type="entry name" value="P-loop_NTPase"/>
</dbReference>
<evidence type="ECO:0000256" key="1">
    <source>
        <dbReference type="ARBA" id="ARBA00004842"/>
    </source>
</evidence>
<comment type="similarity">
    <text evidence="2">Belongs to the shikimate kinase family.</text>
</comment>
<evidence type="ECO:0000256" key="9">
    <source>
        <dbReference type="ARBA" id="ARBA00023141"/>
    </source>
</evidence>
<keyword evidence="7" id="KW-0418">Kinase</keyword>
<dbReference type="PANTHER" id="PTHR21087">
    <property type="entry name" value="SHIKIMATE KINASE"/>
    <property type="match status" value="1"/>
</dbReference>
<dbReference type="AlphaFoldDB" id="A0A6J7L0W9"/>
<dbReference type="PROSITE" id="PS01128">
    <property type="entry name" value="SHIKIMATE_KINASE"/>
    <property type="match status" value="1"/>
</dbReference>
<evidence type="ECO:0000256" key="3">
    <source>
        <dbReference type="ARBA" id="ARBA00012154"/>
    </source>
</evidence>
<protein>
    <recommendedName>
        <fullName evidence="3">shikimate kinase</fullName>
        <ecNumber evidence="3">2.7.1.71</ecNumber>
    </recommendedName>
</protein>
<comment type="pathway">
    <text evidence="1">Metabolic intermediate biosynthesis; chorismate biosynthesis; chorismate from D-erythrose 4-phosphate and phosphoenolpyruvate: step 5/7.</text>
</comment>
<dbReference type="Gene3D" id="3.40.50.300">
    <property type="entry name" value="P-loop containing nucleotide triphosphate hydrolases"/>
    <property type="match status" value="1"/>
</dbReference>
<dbReference type="EMBL" id="CAFBNO010000077">
    <property type="protein sequence ID" value="CAB4961637.1"/>
    <property type="molecule type" value="Genomic_DNA"/>
</dbReference>
<name>A0A6J7L0W9_9ZZZZ</name>
<evidence type="ECO:0000256" key="2">
    <source>
        <dbReference type="ARBA" id="ARBA00006997"/>
    </source>
</evidence>
<keyword evidence="9" id="KW-0057">Aromatic amino acid biosynthesis</keyword>